<gene>
    <name evidence="1" type="ORF">J6I44_00740</name>
</gene>
<name>A0ABT3PHX1_9BACT</name>
<proteinExistence type="predicted"/>
<sequence length="94" mass="10724">MDVSSIVESMPVDLDKKNIALEKKEEVAMQFEKMFAKQLVNEMTKDSFKMGDKNGVAGRANSMYRHHITETLATEIAEQRKLGMADMISKYHKV</sequence>
<accession>A0ABT3PHX1</accession>
<evidence type="ECO:0008006" key="3">
    <source>
        <dbReference type="Google" id="ProtNLM"/>
    </source>
</evidence>
<evidence type="ECO:0000313" key="1">
    <source>
        <dbReference type="EMBL" id="MCW9705353.1"/>
    </source>
</evidence>
<comment type="caution">
    <text evidence="1">The sequence shown here is derived from an EMBL/GenBank/DDBJ whole genome shotgun (WGS) entry which is preliminary data.</text>
</comment>
<evidence type="ECO:0000313" key="2">
    <source>
        <dbReference type="Proteomes" id="UP001207918"/>
    </source>
</evidence>
<dbReference type="EMBL" id="JAGGJA010000001">
    <property type="protein sequence ID" value="MCW9705353.1"/>
    <property type="molecule type" value="Genomic_DNA"/>
</dbReference>
<keyword evidence="2" id="KW-1185">Reference proteome</keyword>
<dbReference type="RefSeq" id="WP_265764015.1">
    <property type="nucleotide sequence ID" value="NZ_JAGGJA010000001.1"/>
</dbReference>
<organism evidence="1 2">
    <name type="scientific">Fodinibius salsisoli</name>
    <dbReference type="NCBI Taxonomy" id="2820877"/>
    <lineage>
        <taxon>Bacteria</taxon>
        <taxon>Pseudomonadati</taxon>
        <taxon>Balneolota</taxon>
        <taxon>Balneolia</taxon>
        <taxon>Balneolales</taxon>
        <taxon>Balneolaceae</taxon>
        <taxon>Fodinibius</taxon>
    </lineage>
</organism>
<protein>
    <recommendedName>
        <fullName evidence="3">Rod binding protein</fullName>
    </recommendedName>
</protein>
<dbReference type="Proteomes" id="UP001207918">
    <property type="component" value="Unassembled WGS sequence"/>
</dbReference>
<reference evidence="1 2" key="1">
    <citation type="submission" date="2021-03" db="EMBL/GenBank/DDBJ databases">
        <title>Aliifodinibius sp. nov., a new bacterium isolated from saline soil.</title>
        <authorList>
            <person name="Galisteo C."/>
            <person name="De La Haba R."/>
            <person name="Sanchez-Porro C."/>
            <person name="Ventosa A."/>
        </authorList>
    </citation>
    <scope>NUCLEOTIDE SEQUENCE [LARGE SCALE GENOMIC DNA]</scope>
    <source>
        <strain evidence="1 2">1BSP15-2V2</strain>
    </source>
</reference>